<dbReference type="AlphaFoldDB" id="A0A6S6SEN9"/>
<keyword evidence="4 13" id="KW-0812">Transmembrane</keyword>
<evidence type="ECO:0000256" key="3">
    <source>
        <dbReference type="ARBA" id="ARBA00022547"/>
    </source>
</evidence>
<keyword evidence="9" id="KW-0066">ATP synthesis</keyword>
<evidence type="ECO:0000256" key="9">
    <source>
        <dbReference type="ARBA" id="ARBA00023310"/>
    </source>
</evidence>
<proteinExistence type="inferred from homology"/>
<dbReference type="CDD" id="cd06503">
    <property type="entry name" value="ATP-synt_Fo_b"/>
    <property type="match status" value="1"/>
</dbReference>
<keyword evidence="7 13" id="KW-0406">Ion transport</keyword>
<dbReference type="Gene3D" id="6.10.250.1580">
    <property type="match status" value="1"/>
</dbReference>
<dbReference type="GO" id="GO:0045259">
    <property type="term" value="C:proton-transporting ATP synthase complex"/>
    <property type="evidence" value="ECO:0007669"/>
    <property type="project" value="UniProtKB-KW"/>
</dbReference>
<reference evidence="15" key="1">
    <citation type="submission" date="2020-01" db="EMBL/GenBank/DDBJ databases">
        <authorList>
            <person name="Meier V. D."/>
            <person name="Meier V D."/>
        </authorList>
    </citation>
    <scope>NUCLEOTIDE SEQUENCE</scope>
    <source>
        <strain evidence="15">HLG_WM_MAG_01</strain>
    </source>
</reference>
<dbReference type="NCBIfam" id="NF006293">
    <property type="entry name" value="PRK08476.1"/>
    <property type="match status" value="1"/>
</dbReference>
<evidence type="ECO:0000256" key="11">
    <source>
        <dbReference type="ARBA" id="ARBA00025614"/>
    </source>
</evidence>
<evidence type="ECO:0000256" key="5">
    <source>
        <dbReference type="ARBA" id="ARBA00022781"/>
    </source>
</evidence>
<evidence type="ECO:0000256" key="4">
    <source>
        <dbReference type="ARBA" id="ARBA00022692"/>
    </source>
</evidence>
<evidence type="ECO:0000256" key="6">
    <source>
        <dbReference type="ARBA" id="ARBA00022989"/>
    </source>
</evidence>
<dbReference type="GO" id="GO:0046961">
    <property type="term" value="F:proton-transporting ATPase activity, rotational mechanism"/>
    <property type="evidence" value="ECO:0007669"/>
    <property type="project" value="TreeGrafter"/>
</dbReference>
<keyword evidence="5 13" id="KW-0375">Hydrogen ion transport</keyword>
<gene>
    <name evidence="15" type="ORF">HELGO_WM2425</name>
</gene>
<evidence type="ECO:0000256" key="13">
    <source>
        <dbReference type="RuleBase" id="RU003848"/>
    </source>
</evidence>
<keyword evidence="3 13" id="KW-0138">CF(0)</keyword>
<evidence type="ECO:0000256" key="14">
    <source>
        <dbReference type="SAM" id="Phobius"/>
    </source>
</evidence>
<evidence type="ECO:0000256" key="8">
    <source>
        <dbReference type="ARBA" id="ARBA00023136"/>
    </source>
</evidence>
<keyword evidence="6 14" id="KW-1133">Transmembrane helix</keyword>
<sequence>MLDIHLPLMLFVLVLFLILLVLLNNMLFQPLIKFMDDRDASIAKDLEAAKNFSGNTDELNAKADEVIGNAKNEAAIIRQKAVEDEKTLAASKVETRQSEIDKEYESFVEKLASEKENLKNELLSQMPLFKESLKAKFSKL</sequence>
<evidence type="ECO:0000256" key="1">
    <source>
        <dbReference type="ARBA" id="ARBA00005513"/>
    </source>
</evidence>
<accession>A0A6S6SEN9</accession>
<dbReference type="GO" id="GO:0015986">
    <property type="term" value="P:proton motive force-driven ATP synthesis"/>
    <property type="evidence" value="ECO:0007669"/>
    <property type="project" value="InterPro"/>
</dbReference>
<evidence type="ECO:0000256" key="7">
    <source>
        <dbReference type="ARBA" id="ARBA00023065"/>
    </source>
</evidence>
<dbReference type="InterPro" id="IPR002146">
    <property type="entry name" value="ATP_synth_b/b'su_bac/chlpt"/>
</dbReference>
<protein>
    <submittedName>
        <fullName evidence="15">ATP synthase subunit b</fullName>
    </submittedName>
</protein>
<evidence type="ECO:0000256" key="2">
    <source>
        <dbReference type="ARBA" id="ARBA00022448"/>
    </source>
</evidence>
<dbReference type="Pfam" id="PF00430">
    <property type="entry name" value="ATP-synt_B"/>
    <property type="match status" value="1"/>
</dbReference>
<comment type="function">
    <text evidence="11">Component of the F(0) channel, it forms part of the peripheral stalk, linking F(1) to F(0). The b'-subunit is a diverged and duplicated form of b found in plants and photosynthetic bacteria.</text>
</comment>
<organism evidence="15">
    <name type="scientific">uncultured Sulfurovum sp</name>
    <dbReference type="NCBI Taxonomy" id="269237"/>
    <lineage>
        <taxon>Bacteria</taxon>
        <taxon>Pseudomonadati</taxon>
        <taxon>Campylobacterota</taxon>
        <taxon>Epsilonproteobacteria</taxon>
        <taxon>Campylobacterales</taxon>
        <taxon>Sulfurovaceae</taxon>
        <taxon>Sulfurovum</taxon>
        <taxon>environmental samples</taxon>
    </lineage>
</organism>
<dbReference type="PANTHER" id="PTHR33445">
    <property type="entry name" value="ATP SYNTHASE SUBUNIT B', CHLOROPLASTIC"/>
    <property type="match status" value="1"/>
</dbReference>
<comment type="subcellular location">
    <subcellularLocation>
        <location evidence="12">Endomembrane system</location>
        <topology evidence="12">Single-pass membrane protein</topology>
    </subcellularLocation>
</comment>
<dbReference type="InterPro" id="IPR050059">
    <property type="entry name" value="ATP_synthase_B_chain"/>
</dbReference>
<comment type="similarity">
    <text evidence="1 13">Belongs to the ATPase B chain family.</text>
</comment>
<keyword evidence="2 13" id="KW-0813">Transport</keyword>
<dbReference type="PANTHER" id="PTHR33445:SF2">
    <property type="entry name" value="ATP SYNTHASE SUBUNIT B', CHLOROPLASTIC"/>
    <property type="match status" value="1"/>
</dbReference>
<comment type="function">
    <text evidence="10">F(1)F(0) ATP synthase produces ATP from ADP in the presence of a proton or sodium gradient. F-type ATPases consist of two structural domains, F(1) containing the extramembraneous catalytic core and F(0) containing the membrane proton channel, linked together by a central stalk and a peripheral stalk. During catalysis, ATP synthesis in the catalytic domain of F(1) is coupled via a rotary mechanism of the central stalk subunits to proton translocation.</text>
</comment>
<evidence type="ECO:0000256" key="10">
    <source>
        <dbReference type="ARBA" id="ARBA00025198"/>
    </source>
</evidence>
<feature type="transmembrane region" description="Helical" evidence="14">
    <location>
        <begin position="6"/>
        <end position="28"/>
    </location>
</feature>
<dbReference type="GO" id="GO:0012505">
    <property type="term" value="C:endomembrane system"/>
    <property type="evidence" value="ECO:0007669"/>
    <property type="project" value="UniProtKB-SubCell"/>
</dbReference>
<evidence type="ECO:0000313" key="15">
    <source>
        <dbReference type="EMBL" id="CAA6801278.1"/>
    </source>
</evidence>
<evidence type="ECO:0000256" key="12">
    <source>
        <dbReference type="ARBA" id="ARBA00037847"/>
    </source>
</evidence>
<keyword evidence="8 14" id="KW-0472">Membrane</keyword>
<name>A0A6S6SEN9_9BACT</name>
<dbReference type="EMBL" id="CACVAS010000020">
    <property type="protein sequence ID" value="CAA6801278.1"/>
    <property type="molecule type" value="Genomic_DNA"/>
</dbReference>